<dbReference type="RefSeq" id="WP_017833667.1">
    <property type="nucleotide sequence ID" value="NZ_JSUH01000009.1"/>
</dbReference>
<proteinExistence type="predicted"/>
<accession>A0A0A6VTK2</accession>
<evidence type="ECO:0000313" key="5">
    <source>
        <dbReference type="Proteomes" id="UP000030466"/>
    </source>
</evidence>
<sequence>MADCESLGCCTDERIRLIYEYLDGVLPADDLDEIHGHLLECPECAREYDLECVIRSVVRRSCAETAPADLRVSILARLHGARQDPPAA</sequence>
<dbReference type="InterPro" id="IPR024020">
    <property type="entry name" value="Anit_sigma_mycothiol_RsrA"/>
</dbReference>
<evidence type="ECO:0000256" key="2">
    <source>
        <dbReference type="ARBA" id="ARBA00023163"/>
    </source>
</evidence>
<gene>
    <name evidence="4" type="ORF">GY22_10740</name>
</gene>
<evidence type="ECO:0000256" key="1">
    <source>
        <dbReference type="ARBA" id="ARBA00023015"/>
    </source>
</evidence>
<protein>
    <submittedName>
        <fullName evidence="4">Anti-sigma factor</fullName>
    </submittedName>
</protein>
<dbReference type="InterPro" id="IPR041916">
    <property type="entry name" value="Anti_sigma_zinc_sf"/>
</dbReference>
<dbReference type="EMBL" id="JSUH01000009">
    <property type="protein sequence ID" value="KHD97174.1"/>
    <property type="molecule type" value="Genomic_DNA"/>
</dbReference>
<reference evidence="4 5" key="1">
    <citation type="journal article" date="2003" name="Int. J. Syst. Evol. Microbiol.">
        <title>Kocuria polaris sp. nov., an orange-pigmented psychrophilic bacterium isolated from an Antarctic cyanobacterial mat sample.</title>
        <authorList>
            <person name="Reddy G.S."/>
            <person name="Prakash J.S."/>
            <person name="Prabahar V."/>
            <person name="Matsumoto G.I."/>
            <person name="Stackebrandt E."/>
            <person name="Shivaji S."/>
        </authorList>
    </citation>
    <scope>NUCLEOTIDE SEQUENCE [LARGE SCALE GENOMIC DNA]</scope>
    <source>
        <strain evidence="4 5">CMS 76or</strain>
    </source>
</reference>
<dbReference type="NCBIfam" id="TIGR03988">
    <property type="entry name" value="antisig_RsrA"/>
    <property type="match status" value="1"/>
</dbReference>
<keyword evidence="1" id="KW-0805">Transcription regulation</keyword>
<comment type="caution">
    <text evidence="4">The sequence shown here is derived from an EMBL/GenBank/DDBJ whole genome shotgun (WGS) entry which is preliminary data.</text>
</comment>
<name>A0A0A6VTK2_KOCRO</name>
<dbReference type="Pfam" id="PF13490">
    <property type="entry name" value="zf-HC2"/>
    <property type="match status" value="1"/>
</dbReference>
<dbReference type="Proteomes" id="UP000030466">
    <property type="component" value="Unassembled WGS sequence"/>
</dbReference>
<dbReference type="OrthoDB" id="3267840at2"/>
<dbReference type="AlphaFoldDB" id="A0A0A6VTK2"/>
<organism evidence="4 5">
    <name type="scientific">Kocuria rosea subsp. polaris</name>
    <dbReference type="NCBI Taxonomy" id="136273"/>
    <lineage>
        <taxon>Bacteria</taxon>
        <taxon>Bacillati</taxon>
        <taxon>Actinomycetota</taxon>
        <taxon>Actinomycetes</taxon>
        <taxon>Micrococcales</taxon>
        <taxon>Micrococcaceae</taxon>
        <taxon>Kocuria</taxon>
    </lineage>
</organism>
<evidence type="ECO:0000313" key="4">
    <source>
        <dbReference type="EMBL" id="KHD97174.1"/>
    </source>
</evidence>
<keyword evidence="2" id="KW-0804">Transcription</keyword>
<keyword evidence="5" id="KW-1185">Reference proteome</keyword>
<dbReference type="Gene3D" id="1.10.10.1320">
    <property type="entry name" value="Anti-sigma factor, zinc-finger domain"/>
    <property type="match status" value="1"/>
</dbReference>
<evidence type="ECO:0000259" key="3">
    <source>
        <dbReference type="Pfam" id="PF13490"/>
    </source>
</evidence>
<feature type="domain" description="Putative zinc-finger" evidence="3">
    <location>
        <begin position="15"/>
        <end position="45"/>
    </location>
</feature>
<dbReference type="InterPro" id="IPR027383">
    <property type="entry name" value="Znf_put"/>
</dbReference>